<keyword evidence="3 6" id="KW-0238">DNA-binding</keyword>
<accession>A0A7W9VX16</accession>
<keyword evidence="4" id="KW-0804">Transcription</keyword>
<dbReference type="InterPro" id="IPR003313">
    <property type="entry name" value="AraC-bd"/>
</dbReference>
<protein>
    <submittedName>
        <fullName evidence="6">AraC-like DNA-binding protein</fullName>
    </submittedName>
</protein>
<dbReference type="InterPro" id="IPR018060">
    <property type="entry name" value="HTH_AraC"/>
</dbReference>
<dbReference type="PROSITE" id="PS01124">
    <property type="entry name" value="HTH_ARAC_FAMILY_2"/>
    <property type="match status" value="1"/>
</dbReference>
<dbReference type="CDD" id="cd06124">
    <property type="entry name" value="cupin_NimR-like_N"/>
    <property type="match status" value="1"/>
</dbReference>
<comment type="caution">
    <text evidence="6">The sequence shown here is derived from an EMBL/GenBank/DDBJ whole genome shotgun (WGS) entry which is preliminary data.</text>
</comment>
<dbReference type="PANTHER" id="PTHR11019:SF199">
    <property type="entry name" value="HTH-TYPE TRANSCRIPTIONAL REGULATOR NIMR"/>
    <property type="match status" value="1"/>
</dbReference>
<dbReference type="EMBL" id="JACHEU010000009">
    <property type="protein sequence ID" value="MBB6014733.1"/>
    <property type="molecule type" value="Genomic_DNA"/>
</dbReference>
<dbReference type="SUPFAM" id="SSF46689">
    <property type="entry name" value="Homeodomain-like"/>
    <property type="match status" value="1"/>
</dbReference>
<proteinExistence type="predicted"/>
<evidence type="ECO:0000259" key="5">
    <source>
        <dbReference type="PROSITE" id="PS01124"/>
    </source>
</evidence>
<dbReference type="FunFam" id="1.10.10.60:FF:000132">
    <property type="entry name" value="AraC family transcriptional regulator"/>
    <property type="match status" value="1"/>
</dbReference>
<dbReference type="Pfam" id="PF02311">
    <property type="entry name" value="AraC_binding"/>
    <property type="match status" value="1"/>
</dbReference>
<reference evidence="6 7" key="1">
    <citation type="submission" date="2020-08" db="EMBL/GenBank/DDBJ databases">
        <title>Genomic Encyclopedia of Type Strains, Phase IV (KMG-IV): sequencing the most valuable type-strain genomes for metagenomic binning, comparative biology and taxonomic classification.</title>
        <authorList>
            <person name="Goeker M."/>
        </authorList>
    </citation>
    <scope>NUCLEOTIDE SEQUENCE [LARGE SCALE GENOMIC DNA]</scope>
    <source>
        <strain evidence="6 7">DSM 11099</strain>
    </source>
</reference>
<dbReference type="Pfam" id="PF12833">
    <property type="entry name" value="HTH_18"/>
    <property type="match status" value="1"/>
</dbReference>
<dbReference type="GO" id="GO:0003700">
    <property type="term" value="F:DNA-binding transcription factor activity"/>
    <property type="evidence" value="ECO:0007669"/>
    <property type="project" value="InterPro"/>
</dbReference>
<dbReference type="Proteomes" id="UP000533306">
    <property type="component" value="Unassembled WGS sequence"/>
</dbReference>
<dbReference type="PROSITE" id="PS00041">
    <property type="entry name" value="HTH_ARAC_FAMILY_1"/>
    <property type="match status" value="1"/>
</dbReference>
<dbReference type="InterPro" id="IPR018062">
    <property type="entry name" value="HTH_AraC-typ_CS"/>
</dbReference>
<dbReference type="RefSeq" id="WP_183833131.1">
    <property type="nucleotide sequence ID" value="NZ_JACHEU010000009.1"/>
</dbReference>
<evidence type="ECO:0000256" key="2">
    <source>
        <dbReference type="ARBA" id="ARBA00023015"/>
    </source>
</evidence>
<dbReference type="InterPro" id="IPR014710">
    <property type="entry name" value="RmlC-like_jellyroll"/>
</dbReference>
<organism evidence="6 7">
    <name type="scientific">Aquamicrobium lusatiense</name>
    <dbReference type="NCBI Taxonomy" id="89772"/>
    <lineage>
        <taxon>Bacteria</taxon>
        <taxon>Pseudomonadati</taxon>
        <taxon>Pseudomonadota</taxon>
        <taxon>Alphaproteobacteria</taxon>
        <taxon>Hyphomicrobiales</taxon>
        <taxon>Phyllobacteriaceae</taxon>
        <taxon>Aquamicrobium</taxon>
    </lineage>
</organism>
<evidence type="ECO:0000313" key="7">
    <source>
        <dbReference type="Proteomes" id="UP000533306"/>
    </source>
</evidence>
<keyword evidence="2" id="KW-0805">Transcription regulation</keyword>
<dbReference type="Gene3D" id="2.60.120.10">
    <property type="entry name" value="Jelly Rolls"/>
    <property type="match status" value="1"/>
</dbReference>
<gene>
    <name evidence="6" type="ORF">HNR59_004129</name>
</gene>
<sequence>MSQMVQVATGRFCALRSDFISADLTSASTIRDAGNLLQGADDPVIGRLSWHERGISGRTHSHPRAQLVQALAAPAEIRCAGRVWAIGPGEAVWLPGGLEHSVSARQAQLFHSVYIRPDLARGLPDYSAVVSVDHFVSGLIERLTQTPHLARDAELYAHLAPLLLHELVRLLQGDPDLPLPLDLRARRICQSLLANPGDRRTLADWAIQTGASRRLLERLFRAETGIGFIEWRQACRVRAATPLLVAGQPVQQVAWKMGYDSPSAFTAMYRRATGITPASVKHRRS</sequence>
<dbReference type="InterPro" id="IPR009057">
    <property type="entry name" value="Homeodomain-like_sf"/>
</dbReference>
<dbReference type="InterPro" id="IPR011051">
    <property type="entry name" value="RmlC_Cupin_sf"/>
</dbReference>
<dbReference type="AlphaFoldDB" id="A0A7W9VX16"/>
<evidence type="ECO:0000256" key="4">
    <source>
        <dbReference type="ARBA" id="ARBA00023163"/>
    </source>
</evidence>
<dbReference type="Gene3D" id="1.10.10.60">
    <property type="entry name" value="Homeodomain-like"/>
    <property type="match status" value="1"/>
</dbReference>
<keyword evidence="7" id="KW-1185">Reference proteome</keyword>
<name>A0A7W9VX16_9HYPH</name>
<dbReference type="GO" id="GO:0043565">
    <property type="term" value="F:sequence-specific DNA binding"/>
    <property type="evidence" value="ECO:0007669"/>
    <property type="project" value="InterPro"/>
</dbReference>
<keyword evidence="1" id="KW-0678">Repressor</keyword>
<evidence type="ECO:0000313" key="6">
    <source>
        <dbReference type="EMBL" id="MBB6014733.1"/>
    </source>
</evidence>
<evidence type="ECO:0000256" key="3">
    <source>
        <dbReference type="ARBA" id="ARBA00023125"/>
    </source>
</evidence>
<evidence type="ECO:0000256" key="1">
    <source>
        <dbReference type="ARBA" id="ARBA00022491"/>
    </source>
</evidence>
<dbReference type="SUPFAM" id="SSF51182">
    <property type="entry name" value="RmlC-like cupins"/>
    <property type="match status" value="1"/>
</dbReference>
<dbReference type="PANTHER" id="PTHR11019">
    <property type="entry name" value="HTH-TYPE TRANSCRIPTIONAL REGULATOR NIMR"/>
    <property type="match status" value="1"/>
</dbReference>
<dbReference type="SMART" id="SM00342">
    <property type="entry name" value="HTH_ARAC"/>
    <property type="match status" value="1"/>
</dbReference>
<feature type="domain" description="HTH araC/xylS-type" evidence="5">
    <location>
        <begin position="186"/>
        <end position="283"/>
    </location>
</feature>